<dbReference type="InterPro" id="IPR025403">
    <property type="entry name" value="TgpA-like_C"/>
</dbReference>
<dbReference type="RefSeq" id="WP_343881246.1">
    <property type="nucleotide sequence ID" value="NZ_BAAAIJ010000056.1"/>
</dbReference>
<keyword evidence="1" id="KW-0812">Transmembrane</keyword>
<keyword evidence="1" id="KW-0472">Membrane</keyword>
<accession>A0ABW4QB24</accession>
<keyword evidence="1" id="KW-1133">Transmembrane helix</keyword>
<sequence length="224" mass="24461">MTEPSVPIADRIPVMPDDEEARGWLMDELAQGRYQEAEPNFLERIATSILEWLGSIFADLRPLEAGPGTLLLALGAAVVIAAAVWLVKPRLNARTKRSRTGVFSGDTVRTAHEHRGLAAAAAESRDWDLALTERLRAVIRSAEERGIVDRQPGRTAGETGVQLRAAFGVVGSDTLWLADRFNEVHYGNLPANESDYQRATAIDELLASARPDLQQSAQELAAPR</sequence>
<keyword evidence="4" id="KW-1185">Reference proteome</keyword>
<reference evidence="4" key="1">
    <citation type="journal article" date="2019" name="Int. J. Syst. Evol. Microbiol.">
        <title>The Global Catalogue of Microorganisms (GCM) 10K type strain sequencing project: providing services to taxonomists for standard genome sequencing and annotation.</title>
        <authorList>
            <consortium name="The Broad Institute Genomics Platform"/>
            <consortium name="The Broad Institute Genome Sequencing Center for Infectious Disease"/>
            <person name="Wu L."/>
            <person name="Ma J."/>
        </authorList>
    </citation>
    <scope>NUCLEOTIDE SEQUENCE [LARGE SCALE GENOMIC DNA]</scope>
    <source>
        <strain evidence="4">JCM 11496</strain>
    </source>
</reference>
<protein>
    <submittedName>
        <fullName evidence="3">DUF4129 domain-containing protein</fullName>
    </submittedName>
</protein>
<evidence type="ECO:0000313" key="4">
    <source>
        <dbReference type="Proteomes" id="UP001597307"/>
    </source>
</evidence>
<evidence type="ECO:0000313" key="3">
    <source>
        <dbReference type="EMBL" id="MFD1847959.1"/>
    </source>
</evidence>
<dbReference type="EMBL" id="JBHUGA010000061">
    <property type="protein sequence ID" value="MFD1847959.1"/>
    <property type="molecule type" value="Genomic_DNA"/>
</dbReference>
<comment type="caution">
    <text evidence="3">The sequence shown here is derived from an EMBL/GenBank/DDBJ whole genome shotgun (WGS) entry which is preliminary data.</text>
</comment>
<dbReference type="Pfam" id="PF13559">
    <property type="entry name" value="DUF4129"/>
    <property type="match status" value="1"/>
</dbReference>
<dbReference type="Proteomes" id="UP001597307">
    <property type="component" value="Unassembled WGS sequence"/>
</dbReference>
<evidence type="ECO:0000256" key="1">
    <source>
        <dbReference type="SAM" id="Phobius"/>
    </source>
</evidence>
<gene>
    <name evidence="3" type="ORF">ACFSFX_15315</name>
</gene>
<feature type="domain" description="Protein-glutamine gamma-glutamyltransferase-like C-terminal" evidence="2">
    <location>
        <begin position="135"/>
        <end position="203"/>
    </location>
</feature>
<feature type="transmembrane region" description="Helical" evidence="1">
    <location>
        <begin position="69"/>
        <end position="87"/>
    </location>
</feature>
<evidence type="ECO:0000259" key="2">
    <source>
        <dbReference type="Pfam" id="PF13559"/>
    </source>
</evidence>
<proteinExistence type="predicted"/>
<name>A0ABW4QB24_9MICC</name>
<organism evidence="3 4">
    <name type="scientific">Arthrobacter flavus</name>
    <dbReference type="NCBI Taxonomy" id="95172"/>
    <lineage>
        <taxon>Bacteria</taxon>
        <taxon>Bacillati</taxon>
        <taxon>Actinomycetota</taxon>
        <taxon>Actinomycetes</taxon>
        <taxon>Micrococcales</taxon>
        <taxon>Micrococcaceae</taxon>
        <taxon>Arthrobacter</taxon>
    </lineage>
</organism>